<evidence type="ECO:0000313" key="2">
    <source>
        <dbReference type="Proteomes" id="UP000470082"/>
    </source>
</evidence>
<dbReference type="Proteomes" id="UP000470082">
    <property type="component" value="Unassembled WGS sequence"/>
</dbReference>
<gene>
    <name evidence="1" type="ORF">FYJ50_03570</name>
</gene>
<dbReference type="RefSeq" id="WP_154459660.1">
    <property type="nucleotide sequence ID" value="NZ_VUMM01000004.1"/>
</dbReference>
<comment type="caution">
    <text evidence="1">The sequence shown here is derived from an EMBL/GenBank/DDBJ whole genome shotgun (WGS) entry which is preliminary data.</text>
</comment>
<organism evidence="1 2">
    <name type="scientific">Floccifex porci</name>
    <dbReference type="NCBI Taxonomy" id="2606629"/>
    <lineage>
        <taxon>Bacteria</taxon>
        <taxon>Bacillati</taxon>
        <taxon>Bacillota</taxon>
        <taxon>Erysipelotrichia</taxon>
        <taxon>Erysipelotrichales</taxon>
        <taxon>Erysipelotrichaceae</taxon>
        <taxon>Floccifex</taxon>
    </lineage>
</organism>
<proteinExistence type="predicted"/>
<name>A0A7X2N2F6_9FIRM</name>
<evidence type="ECO:0000313" key="1">
    <source>
        <dbReference type="EMBL" id="MSS01192.1"/>
    </source>
</evidence>
<reference evidence="1 2" key="1">
    <citation type="submission" date="2019-08" db="EMBL/GenBank/DDBJ databases">
        <title>In-depth cultivation of the pig gut microbiome towards novel bacterial diversity and tailored functional studies.</title>
        <authorList>
            <person name="Wylensek D."/>
            <person name="Hitch T.C.A."/>
            <person name="Clavel T."/>
        </authorList>
    </citation>
    <scope>NUCLEOTIDE SEQUENCE [LARGE SCALE GENOMIC DNA]</scope>
    <source>
        <strain evidence="1 2">LKV-178-WT-2G</strain>
    </source>
</reference>
<protein>
    <submittedName>
        <fullName evidence="1">Uncharacterized protein</fullName>
    </submittedName>
</protein>
<sequence>MNNKTYTTLNCCENNSKFKKSIIGFIMTGKGIVFVNGNSTGKIILKQITIASMNNRSARNKR</sequence>
<accession>A0A7X2N2F6</accession>
<keyword evidence="2" id="KW-1185">Reference proteome</keyword>
<dbReference type="EMBL" id="VUMM01000004">
    <property type="protein sequence ID" value="MSS01192.1"/>
    <property type="molecule type" value="Genomic_DNA"/>
</dbReference>
<dbReference type="AlphaFoldDB" id="A0A7X2N2F6"/>